<dbReference type="InterPro" id="IPR036291">
    <property type="entry name" value="NAD(P)-bd_dom_sf"/>
</dbReference>
<feature type="domain" description="Prephenate/arogenate dehydrogenase" evidence="4">
    <location>
        <begin position="1"/>
        <end position="269"/>
    </location>
</feature>
<feature type="coiled-coil region" evidence="3">
    <location>
        <begin position="226"/>
        <end position="253"/>
    </location>
</feature>
<dbReference type="Gene3D" id="1.10.3660.10">
    <property type="entry name" value="6-phosphogluconate dehydrogenase C-terminal like domain"/>
    <property type="match status" value="1"/>
</dbReference>
<gene>
    <name evidence="5" type="primary">tyrA</name>
    <name evidence="5" type="ORF">BN85303470</name>
</gene>
<dbReference type="Gene3D" id="3.40.50.720">
    <property type="entry name" value="NAD(P)-binding Rossmann-like Domain"/>
    <property type="match status" value="1"/>
</dbReference>
<evidence type="ECO:0000256" key="3">
    <source>
        <dbReference type="SAM" id="Coils"/>
    </source>
</evidence>
<dbReference type="OrthoDB" id="9802008at2"/>
<evidence type="ECO:0000259" key="4">
    <source>
        <dbReference type="PROSITE" id="PS51176"/>
    </source>
</evidence>
<dbReference type="InterPro" id="IPR046825">
    <property type="entry name" value="PDH_C"/>
</dbReference>
<dbReference type="Pfam" id="PF20463">
    <property type="entry name" value="PDH_C"/>
    <property type="match status" value="1"/>
</dbReference>
<keyword evidence="3" id="KW-0175">Coiled coil</keyword>
<accession>U4KR25</accession>
<evidence type="ECO:0000256" key="1">
    <source>
        <dbReference type="ARBA" id="ARBA00007964"/>
    </source>
</evidence>
<dbReference type="GO" id="GO:0006571">
    <property type="term" value="P:tyrosine biosynthetic process"/>
    <property type="evidence" value="ECO:0007669"/>
    <property type="project" value="InterPro"/>
</dbReference>
<dbReference type="SUPFAM" id="SSF51735">
    <property type="entry name" value="NAD(P)-binding Rossmann-fold domains"/>
    <property type="match status" value="1"/>
</dbReference>
<dbReference type="Proteomes" id="UP000032737">
    <property type="component" value="Chromosome"/>
</dbReference>
<dbReference type="EC" id="1.3.1.12" evidence="5"/>
<evidence type="ECO:0000256" key="2">
    <source>
        <dbReference type="ARBA" id="ARBA00023002"/>
    </source>
</evidence>
<sequence>MKIFVVGLGLIGASFAQGLSNKHDVYGFDLVSNQKALEKGYIKGNDLNEITTSDVVILSLYPKDNVLFLKQHIQLFTNKQLIMDVAGTKVEMIDQIESLLPAGYRYVSAHPMAGKEKKGIDYADWKLFNNANFIICETNFSSKNDVSIVRELAFELGFKKVSELDRYAHDRLIGFTSQLPHALAVALVNSDIYQDTSRFTGDSYRDLTRIAMINEHLWQELFFENIKVLVEEINRFESELDKLKQALISEDKEMLIELFIASTKKRSGF</sequence>
<dbReference type="InterPro" id="IPR046826">
    <property type="entry name" value="PDH_N"/>
</dbReference>
<dbReference type="InterPro" id="IPR003099">
    <property type="entry name" value="Prephen_DH"/>
</dbReference>
<dbReference type="AlphaFoldDB" id="U4KR25"/>
<dbReference type="GO" id="GO:0070403">
    <property type="term" value="F:NAD+ binding"/>
    <property type="evidence" value="ECO:0007669"/>
    <property type="project" value="InterPro"/>
</dbReference>
<keyword evidence="2 5" id="KW-0560">Oxidoreductase</keyword>
<proteinExistence type="inferred from homology"/>
<evidence type="ECO:0000313" key="6">
    <source>
        <dbReference type="Proteomes" id="UP000032737"/>
    </source>
</evidence>
<reference evidence="5 6" key="1">
    <citation type="journal article" date="2013" name="J. Mol. Microbiol. Biotechnol.">
        <title>Analysis of the Complete Genomes of Acholeplasma brassicae , A. palmae and A. laidlawii and Their Comparison to the Obligate Parasites from ' Candidatus Phytoplasma'.</title>
        <authorList>
            <person name="Kube M."/>
            <person name="Siewert C."/>
            <person name="Migdoll A.M."/>
            <person name="Duduk B."/>
            <person name="Holz S."/>
            <person name="Rabus R."/>
            <person name="Seemuller E."/>
            <person name="Mitrovic J."/>
            <person name="Muller I."/>
            <person name="Buttner C."/>
            <person name="Reinhardt R."/>
        </authorList>
    </citation>
    <scope>NUCLEOTIDE SEQUENCE [LARGE SCALE GENOMIC DNA]</scope>
    <source>
        <strain evidence="6">0502</strain>
    </source>
</reference>
<protein>
    <submittedName>
        <fullName evidence="5">Prephenate dehydrogenase</fullName>
        <ecNumber evidence="5">1.3.1.12</ecNumber>
    </submittedName>
</protein>
<name>U4KR25_9MOLU</name>
<dbReference type="KEGG" id="abra:BN85303470"/>
<dbReference type="PANTHER" id="PTHR21363">
    <property type="entry name" value="PREPHENATE DEHYDROGENASE"/>
    <property type="match status" value="1"/>
</dbReference>
<dbReference type="InterPro" id="IPR008927">
    <property type="entry name" value="6-PGluconate_DH-like_C_sf"/>
</dbReference>
<keyword evidence="6" id="KW-1185">Reference proteome</keyword>
<dbReference type="PROSITE" id="PS51176">
    <property type="entry name" value="PDH_ADH"/>
    <property type="match status" value="1"/>
</dbReference>
<dbReference type="STRING" id="61635.BN85303470"/>
<dbReference type="GO" id="GO:0008977">
    <property type="term" value="F:prephenate dehydrogenase (NAD+) activity"/>
    <property type="evidence" value="ECO:0007669"/>
    <property type="project" value="UniProtKB-EC"/>
</dbReference>
<dbReference type="HOGENOM" id="CLU_055968_2_0_14"/>
<dbReference type="RefSeq" id="WP_030004229.1">
    <property type="nucleotide sequence ID" value="NC_022549.1"/>
</dbReference>
<dbReference type="Pfam" id="PF02153">
    <property type="entry name" value="PDH_N"/>
    <property type="match status" value="1"/>
</dbReference>
<dbReference type="SUPFAM" id="SSF48179">
    <property type="entry name" value="6-phosphogluconate dehydrogenase C-terminal domain-like"/>
    <property type="match status" value="1"/>
</dbReference>
<evidence type="ECO:0000313" key="5">
    <source>
        <dbReference type="EMBL" id="CCV65368.1"/>
    </source>
</evidence>
<dbReference type="EMBL" id="FO681348">
    <property type="protein sequence ID" value="CCV65368.1"/>
    <property type="molecule type" value="Genomic_DNA"/>
</dbReference>
<organism evidence="5 6">
    <name type="scientific">Acholeplasma brassicae</name>
    <dbReference type="NCBI Taxonomy" id="61635"/>
    <lineage>
        <taxon>Bacteria</taxon>
        <taxon>Bacillati</taxon>
        <taxon>Mycoplasmatota</taxon>
        <taxon>Mollicutes</taxon>
        <taxon>Acholeplasmatales</taxon>
        <taxon>Acholeplasmataceae</taxon>
        <taxon>Acholeplasma</taxon>
    </lineage>
</organism>
<dbReference type="InterPro" id="IPR050812">
    <property type="entry name" value="Preph/Arog_dehydrog"/>
</dbReference>
<dbReference type="PANTHER" id="PTHR21363:SF0">
    <property type="entry name" value="PREPHENATE DEHYDROGENASE [NADP(+)]"/>
    <property type="match status" value="1"/>
</dbReference>
<dbReference type="GO" id="GO:0004665">
    <property type="term" value="F:prephenate dehydrogenase (NADP+) activity"/>
    <property type="evidence" value="ECO:0007669"/>
    <property type="project" value="InterPro"/>
</dbReference>
<comment type="similarity">
    <text evidence="1">Belongs to the prephenate/arogenate dehydrogenase family.</text>
</comment>